<name>W7YXQ8_9BACL</name>
<keyword evidence="1" id="KW-1133">Transmembrane helix</keyword>
<keyword evidence="1" id="KW-0472">Membrane</keyword>
<proteinExistence type="predicted"/>
<gene>
    <name evidence="2" type="ORF">JCM16418_3597</name>
</gene>
<keyword evidence="3" id="KW-1185">Reference proteome</keyword>
<comment type="caution">
    <text evidence="2">The sequence shown here is derived from an EMBL/GenBank/DDBJ whole genome shotgun (WGS) entry which is preliminary data.</text>
</comment>
<feature type="transmembrane region" description="Helical" evidence="1">
    <location>
        <begin position="42"/>
        <end position="65"/>
    </location>
</feature>
<keyword evidence="1" id="KW-0812">Transmembrane</keyword>
<dbReference type="Proteomes" id="UP000019364">
    <property type="component" value="Unassembled WGS sequence"/>
</dbReference>
<dbReference type="AlphaFoldDB" id="W7YXQ8"/>
<accession>W7YXQ8</accession>
<evidence type="ECO:0000313" key="2">
    <source>
        <dbReference type="EMBL" id="GAF09456.1"/>
    </source>
</evidence>
<sequence length="69" mass="8108">MYAVVNKLLYFLKSINYILIAGYTFFQVVLKQHNTFSQVIDVYLLWFVITAATLEAMHNFITAVWEPMN</sequence>
<evidence type="ECO:0000313" key="3">
    <source>
        <dbReference type="Proteomes" id="UP000019364"/>
    </source>
</evidence>
<dbReference type="EMBL" id="BAVZ01000012">
    <property type="protein sequence ID" value="GAF09456.1"/>
    <property type="molecule type" value="Genomic_DNA"/>
</dbReference>
<protein>
    <recommendedName>
        <fullName evidence="4">Very-long-chain (3R)-3-hydroxyacyl-CoA dehydratase</fullName>
    </recommendedName>
</protein>
<evidence type="ECO:0000256" key="1">
    <source>
        <dbReference type="SAM" id="Phobius"/>
    </source>
</evidence>
<organism evidence="2 3">
    <name type="scientific">Paenibacillus pini JCM 16418</name>
    <dbReference type="NCBI Taxonomy" id="1236976"/>
    <lineage>
        <taxon>Bacteria</taxon>
        <taxon>Bacillati</taxon>
        <taxon>Bacillota</taxon>
        <taxon>Bacilli</taxon>
        <taxon>Bacillales</taxon>
        <taxon>Paenibacillaceae</taxon>
        <taxon>Paenibacillus</taxon>
    </lineage>
</organism>
<feature type="transmembrane region" description="Helical" evidence="1">
    <location>
        <begin position="14"/>
        <end position="30"/>
    </location>
</feature>
<evidence type="ECO:0008006" key="4">
    <source>
        <dbReference type="Google" id="ProtNLM"/>
    </source>
</evidence>
<dbReference type="RefSeq" id="WP_036650993.1">
    <property type="nucleotide sequence ID" value="NZ_BAVZ01000012.1"/>
</dbReference>
<reference evidence="2 3" key="1">
    <citation type="journal article" date="2014" name="Genome Announc.">
        <title>Draft Genome Sequence of Paenibacillus pini JCM 16418T, Isolated from the Rhizosphere of Pine Tree.</title>
        <authorList>
            <person name="Yuki M."/>
            <person name="Oshima K."/>
            <person name="Suda W."/>
            <person name="Oshida Y."/>
            <person name="Kitamura K."/>
            <person name="Iida Y."/>
            <person name="Hattori M."/>
            <person name="Ohkuma M."/>
        </authorList>
    </citation>
    <scope>NUCLEOTIDE SEQUENCE [LARGE SCALE GENOMIC DNA]</scope>
    <source>
        <strain evidence="2 3">JCM 16418</strain>
    </source>
</reference>